<comment type="function">
    <text evidence="5">Involved in the formation of 2-(5''-phosphoribosyl)-3'-dephosphocoenzyme-A, the prosthetic group of the acyl-carrier protein of the malonate decarboxylase.</text>
</comment>
<protein>
    <recommendedName>
        <fullName evidence="5">Probable 2-(5''-triphosphoribosyl)-3'-dephosphocoenzyme-A synthase</fullName>
        <shortName evidence="5">2-(5''-triphosphoribosyl)-3'-dephospho-CoA synthase</shortName>
        <ecNumber evidence="5">2.4.2.52</ecNumber>
    </recommendedName>
</protein>
<gene>
    <name evidence="5" type="primary">mdcB</name>
    <name evidence="6" type="ORF">AZH43_09425</name>
</gene>
<dbReference type="STRING" id="1806892.AZH43_09425"/>
<reference evidence="6 7" key="1">
    <citation type="submission" date="2016-03" db="EMBL/GenBank/DDBJ databases">
        <title>Acinetobacter genomospecies 28 strain ANC 4149.</title>
        <authorList>
            <person name="Radolfova-Krizova L."/>
            <person name="Nemec A."/>
        </authorList>
    </citation>
    <scope>NUCLEOTIDE SEQUENCE [LARGE SCALE GENOMIC DNA]</scope>
    <source>
        <strain evidence="6 7">ANC 4149</strain>
    </source>
</reference>
<evidence type="ECO:0000256" key="5">
    <source>
        <dbReference type="HAMAP-Rule" id="MF_01883"/>
    </source>
</evidence>
<keyword evidence="3 5" id="KW-0547">Nucleotide-binding</keyword>
<dbReference type="PANTHER" id="PTHR30201:SF2">
    <property type="entry name" value="2-(5''-TRIPHOSPHORIBOSYL)-3'-DEPHOSPHOCOENZYME-A SYNTHASE"/>
    <property type="match status" value="1"/>
</dbReference>
<comment type="caution">
    <text evidence="6">The sequence shown here is derived from an EMBL/GenBank/DDBJ whole genome shotgun (WGS) entry which is preliminary data.</text>
</comment>
<dbReference type="GO" id="GO:0051191">
    <property type="term" value="P:prosthetic group biosynthetic process"/>
    <property type="evidence" value="ECO:0007669"/>
    <property type="project" value="TreeGrafter"/>
</dbReference>
<dbReference type="PANTHER" id="PTHR30201">
    <property type="entry name" value="TRIPHOSPHORIBOSYL-DEPHOSPHO-COA SYNTHASE"/>
    <property type="match status" value="1"/>
</dbReference>
<dbReference type="HAMAP" id="MF_01883">
    <property type="entry name" value="MdcB"/>
    <property type="match status" value="1"/>
</dbReference>
<evidence type="ECO:0000256" key="4">
    <source>
        <dbReference type="ARBA" id="ARBA00022840"/>
    </source>
</evidence>
<accession>A0A151Y3T6</accession>
<comment type="catalytic activity">
    <reaction evidence="1 5">
        <text>3'-dephospho-CoA + ATP = 2'-(5''-triphospho-alpha-D-ribosyl)-3'-dephospho-CoA + adenine</text>
        <dbReference type="Rhea" id="RHEA:15117"/>
        <dbReference type="ChEBI" id="CHEBI:16708"/>
        <dbReference type="ChEBI" id="CHEBI:30616"/>
        <dbReference type="ChEBI" id="CHEBI:57328"/>
        <dbReference type="ChEBI" id="CHEBI:61378"/>
        <dbReference type="EC" id="2.4.2.52"/>
    </reaction>
</comment>
<comment type="similarity">
    <text evidence="5">Belongs to the CitG/MdcB family.</text>
</comment>
<organism evidence="6 7">
    <name type="scientific">Acinetobacter pragensis</name>
    <dbReference type="NCBI Taxonomy" id="1806892"/>
    <lineage>
        <taxon>Bacteria</taxon>
        <taxon>Pseudomonadati</taxon>
        <taxon>Pseudomonadota</taxon>
        <taxon>Gammaproteobacteria</taxon>
        <taxon>Moraxellales</taxon>
        <taxon>Moraxellaceae</taxon>
        <taxon>Acinetobacter</taxon>
    </lineage>
</organism>
<dbReference type="Gene3D" id="1.10.4200.10">
    <property type="entry name" value="Triphosphoribosyl-dephospho-CoA protein"/>
    <property type="match status" value="1"/>
</dbReference>
<dbReference type="RefSeq" id="WP_067667652.1">
    <property type="nucleotide sequence ID" value="NZ_CBCSIK010000001.1"/>
</dbReference>
<dbReference type="NCBIfam" id="NF002315">
    <property type="entry name" value="PRK01237.1"/>
    <property type="match status" value="1"/>
</dbReference>
<dbReference type="EC" id="2.4.2.52" evidence="5"/>
<dbReference type="OrthoDB" id="114886at2"/>
<name>A0A151Y3T6_9GAMM</name>
<evidence type="ECO:0000256" key="2">
    <source>
        <dbReference type="ARBA" id="ARBA00022679"/>
    </source>
</evidence>
<dbReference type="EMBL" id="LUAW01000014">
    <property type="protein sequence ID" value="KYQ72690.1"/>
    <property type="molecule type" value="Genomic_DNA"/>
</dbReference>
<keyword evidence="2 5" id="KW-0808">Transferase</keyword>
<dbReference type="AlphaFoldDB" id="A0A151Y3T6"/>
<dbReference type="GO" id="GO:0046917">
    <property type="term" value="F:triphosphoribosyl-dephospho-CoA synthase activity"/>
    <property type="evidence" value="ECO:0007669"/>
    <property type="project" value="UniProtKB-UniRule"/>
</dbReference>
<dbReference type="Proteomes" id="UP000076276">
    <property type="component" value="Unassembled WGS sequence"/>
</dbReference>
<keyword evidence="7" id="KW-1185">Reference proteome</keyword>
<evidence type="ECO:0000313" key="6">
    <source>
        <dbReference type="EMBL" id="KYQ72690.1"/>
    </source>
</evidence>
<evidence type="ECO:0000256" key="3">
    <source>
        <dbReference type="ARBA" id="ARBA00022741"/>
    </source>
</evidence>
<evidence type="ECO:0000256" key="1">
    <source>
        <dbReference type="ARBA" id="ARBA00001210"/>
    </source>
</evidence>
<dbReference type="NCBIfam" id="TIGR03132">
    <property type="entry name" value="malonate_mdcB"/>
    <property type="match status" value="1"/>
</dbReference>
<dbReference type="Pfam" id="PF01874">
    <property type="entry name" value="CitG"/>
    <property type="match status" value="1"/>
</dbReference>
<proteinExistence type="inferred from homology"/>
<dbReference type="GO" id="GO:0005524">
    <property type="term" value="F:ATP binding"/>
    <property type="evidence" value="ECO:0007669"/>
    <property type="project" value="UniProtKB-KW"/>
</dbReference>
<keyword evidence="4 5" id="KW-0067">ATP-binding</keyword>
<sequence length="292" mass="31569">MNAYVQPFPIQQYAGFADLAVKALIAEVNLTPKPALVDQRGSGAHDDLTLELMEQSAYSLRPMFLEMAQAAFHHHACLQTLREAVGAIGRAGEAAMLETTDGVNTHRGAIWALGLLVTAAALAVRAHQPLTASELCRRAGELAQLEDRFIPPQLLSHGQQVQKSMGVKGAKAQAQEAFPAILEHGLPQLRNSRKIYSNESAAQVDALLAIMSILDDTCVLYRAGQIGLTRMQKGARSVLNCGGYATAVGRRALASLEMDLMRLRASPGGAADLLAATLFLDWIERHNHEDRM</sequence>
<dbReference type="InterPro" id="IPR002736">
    <property type="entry name" value="CitG"/>
</dbReference>
<dbReference type="InterPro" id="IPR017555">
    <property type="entry name" value="TriPribosyl-deP-CoA_syn"/>
</dbReference>
<evidence type="ECO:0000313" key="7">
    <source>
        <dbReference type="Proteomes" id="UP000076276"/>
    </source>
</evidence>